<accession>A0AAD5H0R2</accession>
<comment type="caution">
    <text evidence="3">The sequence shown here is derived from an EMBL/GenBank/DDBJ whole genome shotgun (WGS) entry which is preliminary data.</text>
</comment>
<organism evidence="3 4">
    <name type="scientific">Chlorella ohadii</name>
    <dbReference type="NCBI Taxonomy" id="2649997"/>
    <lineage>
        <taxon>Eukaryota</taxon>
        <taxon>Viridiplantae</taxon>
        <taxon>Chlorophyta</taxon>
        <taxon>core chlorophytes</taxon>
        <taxon>Trebouxiophyceae</taxon>
        <taxon>Chlorellales</taxon>
        <taxon>Chlorellaceae</taxon>
        <taxon>Chlorella clade</taxon>
        <taxon>Chlorella</taxon>
    </lineage>
</organism>
<keyword evidence="4" id="KW-1185">Reference proteome</keyword>
<feature type="compositionally biased region" description="Gly residues" evidence="1">
    <location>
        <begin position="267"/>
        <end position="277"/>
    </location>
</feature>
<dbReference type="GO" id="GO:0000298">
    <property type="term" value="F:endopolyphosphatase activity"/>
    <property type="evidence" value="ECO:0007669"/>
    <property type="project" value="TreeGrafter"/>
</dbReference>
<dbReference type="GO" id="GO:0016791">
    <property type="term" value="F:phosphatase activity"/>
    <property type="evidence" value="ECO:0007669"/>
    <property type="project" value="TreeGrafter"/>
</dbReference>
<evidence type="ECO:0000313" key="4">
    <source>
        <dbReference type="Proteomes" id="UP001205105"/>
    </source>
</evidence>
<protein>
    <recommendedName>
        <fullName evidence="2">Calcineurin-like phosphoesterase domain-containing protein</fullName>
    </recommendedName>
</protein>
<evidence type="ECO:0000259" key="2">
    <source>
        <dbReference type="Pfam" id="PF00149"/>
    </source>
</evidence>
<evidence type="ECO:0000313" key="3">
    <source>
        <dbReference type="EMBL" id="KAI7839764.1"/>
    </source>
</evidence>
<proteinExistence type="predicted"/>
<dbReference type="InterPro" id="IPR004843">
    <property type="entry name" value="Calcineurin-like_PHP"/>
</dbReference>
<dbReference type="AlphaFoldDB" id="A0AAD5H0R2"/>
<gene>
    <name evidence="3" type="ORF">COHA_006566</name>
</gene>
<dbReference type="InterPro" id="IPR050126">
    <property type="entry name" value="Ap4A_hydrolase"/>
</dbReference>
<sequence length="482" mass="49710">MAALVLRLGAGLVVAGGGALLASRLHEMLQQARQRVQLGRTPCGNPLPREVHAVLPPAQTADRRVIIVGDIHGSADELQALLQKLEYRRGADLLLCVGDLVNKGPDSERVLKIALEEGMRPVRGNHDDSAYAAFRAWLDGRDIPKPKKQGWVAGLPEELASFLAELPYTIALPAYGVIIVHAGLVPGVLLERQALYDLEKMRDVVPAAEECAADAAAAGLAAGENVDSLPTGCFDWDACTVALAQLARSAPAPTLADGAHAAAAEGGASGSSSGSGGSSTDSGATTEGGPASLLPPDLALVGREQPNPLGRAWAGIWSGQLPGQAGPLHVVFGHDAKRRLQLHRAATGIDTGCVYGGELTALVLPPLNEQGVALVEEAQLPPDAQEIGLASGLPAFLVHVPATGVHSHKFEQPEQQLKAARQEAAKRRTVAALVANQAQQAQQAQQAVGGSVQLAQRAKAAAGDAAAAAAAVPKSAADKKDE</sequence>
<name>A0AAD5H0R2_9CHLO</name>
<dbReference type="SUPFAM" id="SSF56300">
    <property type="entry name" value="Metallo-dependent phosphatases"/>
    <property type="match status" value="1"/>
</dbReference>
<dbReference type="InterPro" id="IPR029052">
    <property type="entry name" value="Metallo-depent_PP-like"/>
</dbReference>
<dbReference type="PANTHER" id="PTHR42850:SF4">
    <property type="entry name" value="ZINC-DEPENDENT ENDOPOLYPHOSPHATASE"/>
    <property type="match status" value="1"/>
</dbReference>
<dbReference type="Gene3D" id="3.60.21.10">
    <property type="match status" value="1"/>
</dbReference>
<reference evidence="3" key="1">
    <citation type="submission" date="2020-11" db="EMBL/GenBank/DDBJ databases">
        <title>Chlorella ohadii genome sequencing and assembly.</title>
        <authorList>
            <person name="Murik O."/>
            <person name="Treves H."/>
            <person name="Kedem I."/>
            <person name="Shotland Y."/>
            <person name="Kaplan A."/>
        </authorList>
    </citation>
    <scope>NUCLEOTIDE SEQUENCE</scope>
    <source>
        <strain evidence="3">1</strain>
    </source>
</reference>
<dbReference type="PANTHER" id="PTHR42850">
    <property type="entry name" value="METALLOPHOSPHOESTERASE"/>
    <property type="match status" value="1"/>
</dbReference>
<feature type="region of interest" description="Disordered" evidence="1">
    <location>
        <begin position="261"/>
        <end position="301"/>
    </location>
</feature>
<dbReference type="GO" id="GO:0005737">
    <property type="term" value="C:cytoplasm"/>
    <property type="evidence" value="ECO:0007669"/>
    <property type="project" value="TreeGrafter"/>
</dbReference>
<feature type="domain" description="Calcineurin-like phosphoesterase" evidence="2">
    <location>
        <begin position="64"/>
        <end position="185"/>
    </location>
</feature>
<dbReference type="Pfam" id="PF00149">
    <property type="entry name" value="Metallophos"/>
    <property type="match status" value="1"/>
</dbReference>
<dbReference type="GO" id="GO:0006798">
    <property type="term" value="P:polyphosphate catabolic process"/>
    <property type="evidence" value="ECO:0007669"/>
    <property type="project" value="TreeGrafter"/>
</dbReference>
<dbReference type="Proteomes" id="UP001205105">
    <property type="component" value="Unassembled WGS sequence"/>
</dbReference>
<feature type="compositionally biased region" description="Low complexity" evidence="1">
    <location>
        <begin position="278"/>
        <end position="289"/>
    </location>
</feature>
<evidence type="ECO:0000256" key="1">
    <source>
        <dbReference type="SAM" id="MobiDB-lite"/>
    </source>
</evidence>
<dbReference type="EMBL" id="JADXDR010000095">
    <property type="protein sequence ID" value="KAI7839764.1"/>
    <property type="molecule type" value="Genomic_DNA"/>
</dbReference>